<sequence>MKFFASSALNAAAIGLAQAYTTNIRVARDATVLYTGSIGALNLEIILLGFDLPAKSISKCMLKIPHPIEVATNGEYALSVAVTDNNWAEDTVSGANKSLNGIDIGSVLVAVGLKPGDIDVTSSCQGAMDGKLSLFVESQPASTHFNSIQSGSPAIFSLDVTY</sequence>
<organism evidence="5 6">
    <name type="scientific">Linnemannia gamsii</name>
    <dbReference type="NCBI Taxonomy" id="64522"/>
    <lineage>
        <taxon>Eukaryota</taxon>
        <taxon>Fungi</taxon>
        <taxon>Fungi incertae sedis</taxon>
        <taxon>Mucoromycota</taxon>
        <taxon>Mortierellomycotina</taxon>
        <taxon>Mortierellomycetes</taxon>
        <taxon>Mortierellales</taxon>
        <taxon>Mortierellaceae</taxon>
        <taxon>Linnemannia</taxon>
    </lineage>
</organism>
<reference evidence="5 6" key="1">
    <citation type="journal article" date="2020" name="Fungal Divers.">
        <title>Resolving the Mortierellaceae phylogeny through synthesis of multi-gene phylogenetics and phylogenomics.</title>
        <authorList>
            <person name="Vandepol N."/>
            <person name="Liber J."/>
            <person name="Desiro A."/>
            <person name="Na H."/>
            <person name="Kennedy M."/>
            <person name="Barry K."/>
            <person name="Grigoriev I.V."/>
            <person name="Miller A.N."/>
            <person name="O'Donnell K."/>
            <person name="Stajich J.E."/>
            <person name="Bonito G."/>
        </authorList>
    </citation>
    <scope>NUCLEOTIDE SEQUENCE [LARGE SCALE GENOMIC DNA]</scope>
    <source>
        <strain evidence="5 6">AD045</strain>
    </source>
</reference>
<keyword evidence="2" id="KW-0964">Secreted</keyword>
<protein>
    <recommendedName>
        <fullName evidence="4">Carbohydrate-binding module family 96 domain-containing protein</fullName>
    </recommendedName>
</protein>
<dbReference type="Proteomes" id="UP001194696">
    <property type="component" value="Unassembled WGS sequence"/>
</dbReference>
<accession>A0ABQ7JHA6</accession>
<evidence type="ECO:0000313" key="5">
    <source>
        <dbReference type="EMBL" id="KAG0272124.1"/>
    </source>
</evidence>
<dbReference type="EMBL" id="JAAAIM010002563">
    <property type="protein sequence ID" value="KAG0272124.1"/>
    <property type="molecule type" value="Genomic_DNA"/>
</dbReference>
<comment type="subcellular location">
    <subcellularLocation>
        <location evidence="1">Secreted</location>
    </subcellularLocation>
</comment>
<proteinExistence type="predicted"/>
<dbReference type="InterPro" id="IPR055372">
    <property type="entry name" value="CBM96"/>
</dbReference>
<evidence type="ECO:0000256" key="1">
    <source>
        <dbReference type="ARBA" id="ARBA00004613"/>
    </source>
</evidence>
<keyword evidence="3" id="KW-0732">Signal</keyword>
<evidence type="ECO:0000256" key="2">
    <source>
        <dbReference type="ARBA" id="ARBA00022525"/>
    </source>
</evidence>
<comment type="caution">
    <text evidence="5">The sequence shown here is derived from an EMBL/GenBank/DDBJ whole genome shotgun (WGS) entry which is preliminary data.</text>
</comment>
<feature type="domain" description="Carbohydrate-binding module family 96" evidence="4">
    <location>
        <begin position="45"/>
        <end position="152"/>
    </location>
</feature>
<gene>
    <name evidence="5" type="ORF">BGZ96_005454</name>
</gene>
<evidence type="ECO:0000313" key="6">
    <source>
        <dbReference type="Proteomes" id="UP001194696"/>
    </source>
</evidence>
<dbReference type="Pfam" id="PF24517">
    <property type="entry name" value="CBM96"/>
    <property type="match status" value="1"/>
</dbReference>
<evidence type="ECO:0000256" key="3">
    <source>
        <dbReference type="ARBA" id="ARBA00022729"/>
    </source>
</evidence>
<name>A0ABQ7JHA6_9FUNG</name>
<keyword evidence="6" id="KW-1185">Reference proteome</keyword>
<evidence type="ECO:0000259" key="4">
    <source>
        <dbReference type="Pfam" id="PF24517"/>
    </source>
</evidence>